<feature type="compositionally biased region" description="Basic and acidic residues" evidence="1">
    <location>
        <begin position="466"/>
        <end position="477"/>
    </location>
</feature>
<feature type="compositionally biased region" description="Basic residues" evidence="1">
    <location>
        <begin position="478"/>
        <end position="490"/>
    </location>
</feature>
<dbReference type="Pfam" id="PF10551">
    <property type="entry name" value="MULE"/>
    <property type="match status" value="1"/>
</dbReference>
<dbReference type="InterPro" id="IPR018289">
    <property type="entry name" value="MULE_transposase_dom"/>
</dbReference>
<proteinExistence type="predicted"/>
<keyword evidence="3" id="KW-1185">Reference proteome</keyword>
<evidence type="ECO:0000313" key="3">
    <source>
        <dbReference type="Proteomes" id="UP000694864"/>
    </source>
</evidence>
<evidence type="ECO:0000259" key="2">
    <source>
        <dbReference type="Pfam" id="PF10551"/>
    </source>
</evidence>
<dbReference type="RefSeq" id="XP_010446204.1">
    <property type="nucleotide sequence ID" value="XM_010447902.1"/>
</dbReference>
<gene>
    <name evidence="4" type="primary">LOC104728999</name>
</gene>
<accession>A0ABM0UTQ4</accession>
<dbReference type="GeneID" id="104728999"/>
<dbReference type="PANTHER" id="PTHR31973:SF187">
    <property type="entry name" value="MUTATOR TRANSPOSASE MUDRA PROTEIN"/>
    <property type="match status" value="1"/>
</dbReference>
<organism evidence="3 4">
    <name type="scientific">Camelina sativa</name>
    <name type="common">False flax</name>
    <name type="synonym">Myagrum sativum</name>
    <dbReference type="NCBI Taxonomy" id="90675"/>
    <lineage>
        <taxon>Eukaryota</taxon>
        <taxon>Viridiplantae</taxon>
        <taxon>Streptophyta</taxon>
        <taxon>Embryophyta</taxon>
        <taxon>Tracheophyta</taxon>
        <taxon>Spermatophyta</taxon>
        <taxon>Magnoliopsida</taxon>
        <taxon>eudicotyledons</taxon>
        <taxon>Gunneridae</taxon>
        <taxon>Pentapetalae</taxon>
        <taxon>rosids</taxon>
        <taxon>malvids</taxon>
        <taxon>Brassicales</taxon>
        <taxon>Brassicaceae</taxon>
        <taxon>Camelineae</taxon>
        <taxon>Camelina</taxon>
    </lineage>
</organism>
<feature type="domain" description="MULE transposase" evidence="2">
    <location>
        <begin position="228"/>
        <end position="298"/>
    </location>
</feature>
<evidence type="ECO:0000256" key="1">
    <source>
        <dbReference type="SAM" id="MobiDB-lite"/>
    </source>
</evidence>
<protein>
    <submittedName>
        <fullName evidence="4">Uncharacterized protein LOC104728999</fullName>
    </submittedName>
</protein>
<name>A0ABM0UTQ4_CAMSA</name>
<reference evidence="3" key="1">
    <citation type="journal article" date="2014" name="Nat. Commun.">
        <title>The emerging biofuel crop Camelina sativa retains a highly undifferentiated hexaploid genome structure.</title>
        <authorList>
            <person name="Kagale S."/>
            <person name="Koh C."/>
            <person name="Nixon J."/>
            <person name="Bollina V."/>
            <person name="Clarke W.E."/>
            <person name="Tuteja R."/>
            <person name="Spillane C."/>
            <person name="Robinson S.J."/>
            <person name="Links M.G."/>
            <person name="Clarke C."/>
            <person name="Higgins E.E."/>
            <person name="Huebert T."/>
            <person name="Sharpe A.G."/>
            <person name="Parkin I.A."/>
        </authorList>
    </citation>
    <scope>NUCLEOTIDE SEQUENCE [LARGE SCALE GENOMIC DNA]</scope>
    <source>
        <strain evidence="3">cv. DH55</strain>
    </source>
</reference>
<sequence length="525" mass="59648">MDEGLVVIEQGNKQVTCMRSNRAVIREDDPHLMYDAPPVHDNVRGGPNEERNMDLKMFSDQQVISRKSYCNLCGQELRRIYATTLANSQNLEIKTLTLKHTCDVGARAKYGEKATARILADLLKAKFANGKKGPRACELPDICLSELHMTISYTKAWNAKELAMAYARGNEEESYRFLSTYLHLLKSTNPGTMTAMHTTVDKKRKALFKYLFFALGACIAGYQYLRKVIVIDGTTMKGKYKGCLVAASGQDGNMQIFPLAFGVVDGENEGGWVWFFENLKRLATVVSKAARAYTIGDFRYWWREIENRRPACITYLTEIGLPHWTLSYFLGDRYNIMSSNISESLNAAMQTAVDYPIVSMVEFIRAMLMRWFYCRRTMANKMKTRCTPEVEEILIDHLKDAVDYRVLSASQWIYQVPCCHALAARGVLQIDIYTLVVECYFVGPWRKKYAEIIMPVPKERDSDIPAAVHEEAADPPKTKRGGGRPKKKRIPSQGEKHKGKKRKTPAKCGRCFGVGHNRKTCSQLI</sequence>
<evidence type="ECO:0000313" key="4">
    <source>
        <dbReference type="RefSeq" id="XP_010446204.1"/>
    </source>
</evidence>
<dbReference type="PANTHER" id="PTHR31973">
    <property type="entry name" value="POLYPROTEIN, PUTATIVE-RELATED"/>
    <property type="match status" value="1"/>
</dbReference>
<reference evidence="4" key="2">
    <citation type="submission" date="2025-08" db="UniProtKB">
        <authorList>
            <consortium name="RefSeq"/>
        </authorList>
    </citation>
    <scope>IDENTIFICATION</scope>
    <source>
        <tissue evidence="4">Leaf</tissue>
    </source>
</reference>
<feature type="region of interest" description="Disordered" evidence="1">
    <location>
        <begin position="466"/>
        <end position="507"/>
    </location>
</feature>
<dbReference type="Proteomes" id="UP000694864">
    <property type="component" value="Chromosome 11"/>
</dbReference>